<dbReference type="GO" id="GO:0016747">
    <property type="term" value="F:acyltransferase activity, transferring groups other than amino-acyl groups"/>
    <property type="evidence" value="ECO:0007669"/>
    <property type="project" value="InterPro"/>
</dbReference>
<evidence type="ECO:0000313" key="3">
    <source>
        <dbReference type="Proteomes" id="UP000295388"/>
    </source>
</evidence>
<keyword evidence="3" id="KW-1185">Reference proteome</keyword>
<feature type="domain" description="N-acetyltransferase" evidence="1">
    <location>
        <begin position="1"/>
        <end position="144"/>
    </location>
</feature>
<gene>
    <name evidence="2" type="ORF">EV643_1427</name>
</gene>
<dbReference type="Gene3D" id="3.40.630.30">
    <property type="match status" value="1"/>
</dbReference>
<comment type="caution">
    <text evidence="2">The sequence shown here is derived from an EMBL/GenBank/DDBJ whole genome shotgun (WGS) entry which is preliminary data.</text>
</comment>
<dbReference type="Proteomes" id="UP000295388">
    <property type="component" value="Unassembled WGS sequence"/>
</dbReference>
<accession>A0A4V3C5I6</accession>
<dbReference type="OrthoDB" id="9795206at2"/>
<evidence type="ECO:0000313" key="2">
    <source>
        <dbReference type="EMBL" id="TDO29998.1"/>
    </source>
</evidence>
<organism evidence="2 3">
    <name type="scientific">Kribbella caucasensis</name>
    <dbReference type="NCBI Taxonomy" id="2512215"/>
    <lineage>
        <taxon>Bacteria</taxon>
        <taxon>Bacillati</taxon>
        <taxon>Actinomycetota</taxon>
        <taxon>Actinomycetes</taxon>
        <taxon>Propionibacteriales</taxon>
        <taxon>Kribbellaceae</taxon>
        <taxon>Kribbella</taxon>
    </lineage>
</organism>
<reference evidence="2 3" key="1">
    <citation type="submission" date="2019-03" db="EMBL/GenBank/DDBJ databases">
        <title>Genomic Encyclopedia of Type Strains, Phase III (KMG-III): the genomes of soil and plant-associated and newly described type strains.</title>
        <authorList>
            <person name="Whitman W."/>
        </authorList>
    </citation>
    <scope>NUCLEOTIDE SEQUENCE [LARGE SCALE GENOMIC DNA]</scope>
    <source>
        <strain evidence="2 3">VKM Ac-2527</strain>
    </source>
</reference>
<proteinExistence type="predicted"/>
<dbReference type="CDD" id="cd04301">
    <property type="entry name" value="NAT_SF"/>
    <property type="match status" value="1"/>
</dbReference>
<dbReference type="InterPro" id="IPR000182">
    <property type="entry name" value="GNAT_dom"/>
</dbReference>
<dbReference type="PROSITE" id="PS51186">
    <property type="entry name" value="GNAT"/>
    <property type="match status" value="1"/>
</dbReference>
<dbReference type="AlphaFoldDB" id="A0A4V3C5I6"/>
<dbReference type="Pfam" id="PF00583">
    <property type="entry name" value="Acetyltransf_1"/>
    <property type="match status" value="1"/>
</dbReference>
<keyword evidence="2" id="KW-0808">Transferase</keyword>
<dbReference type="PANTHER" id="PTHR43617">
    <property type="entry name" value="L-AMINO ACID N-ACETYLTRANSFERASE"/>
    <property type="match status" value="1"/>
</dbReference>
<dbReference type="SUPFAM" id="SSF55729">
    <property type="entry name" value="Acyl-CoA N-acyltransferases (Nat)"/>
    <property type="match status" value="1"/>
</dbReference>
<dbReference type="EMBL" id="SNWQ01000042">
    <property type="protein sequence ID" value="TDO29998.1"/>
    <property type="molecule type" value="Genomic_DNA"/>
</dbReference>
<name>A0A4V3C5I6_9ACTN</name>
<dbReference type="InterPro" id="IPR050276">
    <property type="entry name" value="MshD_Acetyltransferase"/>
</dbReference>
<dbReference type="RefSeq" id="WP_133805767.1">
    <property type="nucleotide sequence ID" value="NZ_SNWQ01000042.1"/>
</dbReference>
<evidence type="ECO:0000259" key="1">
    <source>
        <dbReference type="PROSITE" id="PS51186"/>
    </source>
</evidence>
<protein>
    <submittedName>
        <fullName evidence="2">Diamine N-acetyltransferase</fullName>
    </submittedName>
</protein>
<sequence>MILEDVRADNWRACIALEVQEPQQRFVAPVANYLAQCAYGESPWHPLAVRAGEEVVGFVMWGVDPADESFWIGGLIIDRRHQRRGYGRAVVAQLLERAASHGHREVALSYDARNTVARSLYASIGFVETGELEDDETVARKPLK</sequence>
<dbReference type="InterPro" id="IPR016181">
    <property type="entry name" value="Acyl_CoA_acyltransferase"/>
</dbReference>